<keyword evidence="2" id="KW-1185">Reference proteome</keyword>
<accession>A0ABS2JL75</accession>
<dbReference type="RefSeq" id="WP_204634251.1">
    <property type="nucleotide sequence ID" value="NZ_JADIKC010000001.1"/>
</dbReference>
<protein>
    <recommendedName>
        <fullName evidence="3">2'-5' RNA ligase superfamily protein</fullName>
    </recommendedName>
</protein>
<dbReference type="InterPro" id="IPR009097">
    <property type="entry name" value="Cyclic_Pdiesterase"/>
</dbReference>
<evidence type="ECO:0000313" key="2">
    <source>
        <dbReference type="Proteomes" id="UP001430065"/>
    </source>
</evidence>
<name>A0ABS2JL75_9GAMM</name>
<gene>
    <name evidence="1" type="ORF">ISP20_01325</name>
</gene>
<dbReference type="EMBL" id="JADIKC010000001">
    <property type="protein sequence ID" value="MBM7119786.1"/>
    <property type="molecule type" value="Genomic_DNA"/>
</dbReference>
<comment type="caution">
    <text evidence="1">The sequence shown here is derived from an EMBL/GenBank/DDBJ whole genome shotgun (WGS) entry which is preliminary data.</text>
</comment>
<organism evidence="1 2">
    <name type="scientific">Dyella kyungheensis</name>
    <dbReference type="NCBI Taxonomy" id="1242174"/>
    <lineage>
        <taxon>Bacteria</taxon>
        <taxon>Pseudomonadati</taxon>
        <taxon>Pseudomonadota</taxon>
        <taxon>Gammaproteobacteria</taxon>
        <taxon>Lysobacterales</taxon>
        <taxon>Rhodanobacteraceae</taxon>
        <taxon>Dyella</taxon>
    </lineage>
</organism>
<dbReference type="Proteomes" id="UP001430065">
    <property type="component" value="Unassembled WGS sequence"/>
</dbReference>
<reference evidence="1 2" key="1">
    <citation type="submission" date="2020-10" db="EMBL/GenBank/DDBJ databases">
        <title>Phylogeny of dyella-like bacteria.</title>
        <authorList>
            <person name="Fu J."/>
        </authorList>
    </citation>
    <scope>NUCLEOTIDE SEQUENCE [LARGE SCALE GENOMIC DNA]</scope>
    <source>
        <strain evidence="1 2">THG-B117</strain>
    </source>
</reference>
<dbReference type="SUPFAM" id="SSF55144">
    <property type="entry name" value="LigT-like"/>
    <property type="match status" value="1"/>
</dbReference>
<dbReference type="Gene3D" id="3.90.1140.10">
    <property type="entry name" value="Cyclic phosphodiesterase"/>
    <property type="match status" value="1"/>
</dbReference>
<sequence length="228" mass="24838">MSAAVTIGVMLFSDPIGGPAETLVADLRDYPEWHRGRRRYGIWMLPVDDPALLQYIDAARAQLADLIHPSPRRQAHVTVYVCGFHGAGDRDDDFPLHRLDHQVALLEAHAGTECALPLAALDSFASAAFIPVGDPMGRLARWREALAVGSPEIRQAPYIAHITLGLYRRCVPAEVIRRRLGAVVPPPSWLKVSELRYATYEAQDHFGPLGGVRRVALASALVTAAGAP</sequence>
<proteinExistence type="predicted"/>
<evidence type="ECO:0008006" key="3">
    <source>
        <dbReference type="Google" id="ProtNLM"/>
    </source>
</evidence>
<evidence type="ECO:0000313" key="1">
    <source>
        <dbReference type="EMBL" id="MBM7119786.1"/>
    </source>
</evidence>